<comment type="caution">
    <text evidence="3">The sequence shown here is derived from an EMBL/GenBank/DDBJ whole genome shotgun (WGS) entry which is preliminary data.</text>
</comment>
<feature type="compositionally biased region" description="Basic and acidic residues" evidence="1">
    <location>
        <begin position="17"/>
        <end position="26"/>
    </location>
</feature>
<dbReference type="AlphaFoldDB" id="A0AA38U4R2"/>
<evidence type="ECO:0000313" key="4">
    <source>
        <dbReference type="Proteomes" id="UP001163846"/>
    </source>
</evidence>
<dbReference type="EMBL" id="MU806991">
    <property type="protein sequence ID" value="KAJ3832347.1"/>
    <property type="molecule type" value="Genomic_DNA"/>
</dbReference>
<feature type="domain" description="Myb/SANT-like" evidence="2">
    <location>
        <begin position="30"/>
        <end position="123"/>
    </location>
</feature>
<feature type="compositionally biased region" description="Polar residues" evidence="1">
    <location>
        <begin position="270"/>
        <end position="280"/>
    </location>
</feature>
<reference evidence="3" key="1">
    <citation type="submission" date="2022-08" db="EMBL/GenBank/DDBJ databases">
        <authorList>
            <consortium name="DOE Joint Genome Institute"/>
            <person name="Min B."/>
            <person name="Riley R."/>
            <person name="Sierra-Patev S."/>
            <person name="Naranjo-Ortiz M."/>
            <person name="Looney B."/>
            <person name="Konkel Z."/>
            <person name="Slot J.C."/>
            <person name="Sakamoto Y."/>
            <person name="Steenwyk J.L."/>
            <person name="Rokas A."/>
            <person name="Carro J."/>
            <person name="Camarero S."/>
            <person name="Ferreira P."/>
            <person name="Molpeceres G."/>
            <person name="Ruiz-Duenas F.J."/>
            <person name="Serrano A."/>
            <person name="Henrissat B."/>
            <person name="Drula E."/>
            <person name="Hughes K.W."/>
            <person name="Mata J.L."/>
            <person name="Ishikawa N.K."/>
            <person name="Vargas-Isla R."/>
            <person name="Ushijima S."/>
            <person name="Smith C.A."/>
            <person name="Ahrendt S."/>
            <person name="Andreopoulos W."/>
            <person name="He G."/>
            <person name="Labutti K."/>
            <person name="Lipzen A."/>
            <person name="Ng V."/>
            <person name="Sandor L."/>
            <person name="Barry K."/>
            <person name="Martinez A.T."/>
            <person name="Xiao Y."/>
            <person name="Gibbons J.G."/>
            <person name="Terashima K."/>
            <person name="Hibbett D.S."/>
            <person name="Grigoriev I.V."/>
        </authorList>
    </citation>
    <scope>NUCLEOTIDE SEQUENCE</scope>
    <source>
        <strain evidence="3">TFB9207</strain>
    </source>
</reference>
<accession>A0AA38U4R2</accession>
<dbReference type="PANTHER" id="PTHR46929">
    <property type="entry name" value="EXPRESSED PROTEIN"/>
    <property type="match status" value="1"/>
</dbReference>
<organism evidence="3 4">
    <name type="scientific">Lentinula raphanica</name>
    <dbReference type="NCBI Taxonomy" id="153919"/>
    <lineage>
        <taxon>Eukaryota</taxon>
        <taxon>Fungi</taxon>
        <taxon>Dikarya</taxon>
        <taxon>Basidiomycota</taxon>
        <taxon>Agaricomycotina</taxon>
        <taxon>Agaricomycetes</taxon>
        <taxon>Agaricomycetidae</taxon>
        <taxon>Agaricales</taxon>
        <taxon>Marasmiineae</taxon>
        <taxon>Omphalotaceae</taxon>
        <taxon>Lentinula</taxon>
    </lineage>
</organism>
<proteinExistence type="predicted"/>
<evidence type="ECO:0000313" key="3">
    <source>
        <dbReference type="EMBL" id="KAJ3832347.1"/>
    </source>
</evidence>
<keyword evidence="4" id="KW-1185">Reference proteome</keyword>
<gene>
    <name evidence="3" type="ORF">F5878DRAFT_666660</name>
</gene>
<dbReference type="Pfam" id="PF12776">
    <property type="entry name" value="Myb_DNA-bind_3"/>
    <property type="match status" value="1"/>
</dbReference>
<dbReference type="PANTHER" id="PTHR46929:SF3">
    <property type="entry name" value="MYB_SANT-LIKE DOMAIN-CONTAINING PROTEIN"/>
    <property type="match status" value="1"/>
</dbReference>
<feature type="region of interest" description="Disordered" evidence="1">
    <location>
        <begin position="1"/>
        <end position="26"/>
    </location>
</feature>
<protein>
    <recommendedName>
        <fullName evidence="2">Myb/SANT-like domain-containing protein</fullName>
    </recommendedName>
</protein>
<evidence type="ECO:0000259" key="2">
    <source>
        <dbReference type="Pfam" id="PF12776"/>
    </source>
</evidence>
<dbReference type="Proteomes" id="UP001163846">
    <property type="component" value="Unassembled WGS sequence"/>
</dbReference>
<name>A0AA38U4R2_9AGAR</name>
<evidence type="ECO:0000256" key="1">
    <source>
        <dbReference type="SAM" id="MobiDB-lite"/>
    </source>
</evidence>
<sequence length="395" mass="43882">MDDSQSGKDSTNAKKPSTADKSRTDKLRAEWDTVSEAILIEGLQKAVRNGQKSDNNFKPVIYQAISNQLKEQGYTFDHKQVKSRWTRFKAAQKIVDTLLHKFSGFGWDDATKCVTASEKVWQDVLYFASNILTCIPASNLAIPAGTWTCGSQNLQVFPRILPASTHRLPDLLKTLNDKSGKRKKNFNSYNYFRNHAFLLYNEITDIIGGDIAQGAFAYTTTSTDLPEIHSEEENGDGDGGEPRPVVSDVLHTQESTPPDDTINMAPVPATLSTNKTSTTSQKHEHALTPPGSPPLKRRKPTSYAQIDSLCDSVDRLVSGLVPSPKKVDGTSSKNSHAFRVVQAEEGLSPTSLARARRVFRGNNDLAEEYLSFDTEDDAHREARTIWLYSEMDQLN</sequence>
<dbReference type="InterPro" id="IPR024752">
    <property type="entry name" value="Myb/SANT-like_dom"/>
</dbReference>
<feature type="region of interest" description="Disordered" evidence="1">
    <location>
        <begin position="222"/>
        <end position="299"/>
    </location>
</feature>